<dbReference type="Gene3D" id="2.60.120.10">
    <property type="entry name" value="Jelly Rolls"/>
    <property type="match status" value="3"/>
</dbReference>
<dbReference type="InterPro" id="IPR006044">
    <property type="entry name" value="11S_seedstore_pln"/>
</dbReference>
<evidence type="ECO:0000313" key="7">
    <source>
        <dbReference type="EMBL" id="KAJ9543531.1"/>
    </source>
</evidence>
<dbReference type="PANTHER" id="PTHR31189">
    <property type="entry name" value="OS03G0336100 PROTEIN-RELATED"/>
    <property type="match status" value="1"/>
</dbReference>
<dbReference type="GO" id="GO:0045735">
    <property type="term" value="F:nutrient reservoir activity"/>
    <property type="evidence" value="ECO:0007669"/>
    <property type="project" value="UniProtKB-KW"/>
</dbReference>
<protein>
    <recommendedName>
        <fullName evidence="6">Cupin type-1 domain-containing protein</fullName>
    </recommendedName>
</protein>
<evidence type="ECO:0000313" key="8">
    <source>
        <dbReference type="Proteomes" id="UP001172457"/>
    </source>
</evidence>
<proteinExistence type="inferred from homology"/>
<organism evidence="7 8">
    <name type="scientific">Centaurea solstitialis</name>
    <name type="common">yellow star-thistle</name>
    <dbReference type="NCBI Taxonomy" id="347529"/>
    <lineage>
        <taxon>Eukaryota</taxon>
        <taxon>Viridiplantae</taxon>
        <taxon>Streptophyta</taxon>
        <taxon>Embryophyta</taxon>
        <taxon>Tracheophyta</taxon>
        <taxon>Spermatophyta</taxon>
        <taxon>Magnoliopsida</taxon>
        <taxon>eudicotyledons</taxon>
        <taxon>Gunneridae</taxon>
        <taxon>Pentapetalae</taxon>
        <taxon>asterids</taxon>
        <taxon>campanulids</taxon>
        <taxon>Asterales</taxon>
        <taxon>Asteraceae</taxon>
        <taxon>Carduoideae</taxon>
        <taxon>Cardueae</taxon>
        <taxon>Centaureinae</taxon>
        <taxon>Centaurea</taxon>
    </lineage>
</organism>
<dbReference type="Proteomes" id="UP001172457">
    <property type="component" value="Chromosome 6"/>
</dbReference>
<dbReference type="InterPro" id="IPR050253">
    <property type="entry name" value="Seed_Storage-Functional"/>
</dbReference>
<sequence>MALSPSLSSTIKPHFTISIRHTKLIHQSMAMMKASLLLAFFLLFAGTLARRQQQDQQWQQQNQCQINRINALEPYDRVQAEAGVTEFWEPENQQFQCAGVEFIRHRIQPGGLLLPSYVNTPLLSFTEQGKGVLGVVLPGCPETYESSSQQQQQQQQFSDPSQRRGQRIQDRHQKVQNLNQGDVAAIPAGAAHWIYNDGNDELVVVVFFDVQNNANQLDANRRRFYLAGNPQAQSQQQQGQWQPGHQQQQQGQWQPGRQQQQGQWQPMRQQQQGQSYQNAGNIFNGFDVEFLQEAFNVDRETAEKLQGQRDQRGHIVRVQQGLQIIRPPQSRQEQEQEQRGYGNGVDETICSLKLKENIDNPSHVDFTNPQAGRISNLNNFKFPILRHLQLSVARGELHRNAIQSPQYMLNAHNLLYVTHGSLRVQIVNNQGESVFNDQLQRGQVVVIPQNFAVVKRANEQGARWVSFRTNDNAITQNLAGRVSALRSLPVDVVANAYQVSREDAQKLKYNQQQTSLFSASSSKGQGWWSSS</sequence>
<dbReference type="SUPFAM" id="SSF51182">
    <property type="entry name" value="RmlC-like cupins"/>
    <property type="match status" value="1"/>
</dbReference>
<dbReference type="InterPro" id="IPR014710">
    <property type="entry name" value="RmlC-like_jellyroll"/>
</dbReference>
<dbReference type="InterPro" id="IPR006045">
    <property type="entry name" value="Cupin_1"/>
</dbReference>
<gene>
    <name evidence="7" type="ORF">OSB04_023238</name>
</gene>
<keyword evidence="3" id="KW-0708">Seed storage protein</keyword>
<dbReference type="EMBL" id="JARYMX010000006">
    <property type="protein sequence ID" value="KAJ9543531.1"/>
    <property type="molecule type" value="Genomic_DNA"/>
</dbReference>
<dbReference type="CDD" id="cd02243">
    <property type="entry name" value="cupin_11S_legumin_C"/>
    <property type="match status" value="1"/>
</dbReference>
<dbReference type="SMART" id="SM00835">
    <property type="entry name" value="Cupin_1"/>
    <property type="match status" value="2"/>
</dbReference>
<comment type="caution">
    <text evidence="7">The sequence shown here is derived from an EMBL/GenBank/DDBJ whole genome shotgun (WGS) entry which is preliminary data.</text>
</comment>
<evidence type="ECO:0000256" key="3">
    <source>
        <dbReference type="ARBA" id="ARBA00023129"/>
    </source>
</evidence>
<feature type="compositionally biased region" description="Low complexity" evidence="5">
    <location>
        <begin position="146"/>
        <end position="160"/>
    </location>
</feature>
<feature type="region of interest" description="Disordered" evidence="5">
    <location>
        <begin position="229"/>
        <end position="275"/>
    </location>
</feature>
<evidence type="ECO:0000259" key="6">
    <source>
        <dbReference type="SMART" id="SM00835"/>
    </source>
</evidence>
<keyword evidence="4" id="KW-1015">Disulfide bond</keyword>
<evidence type="ECO:0000256" key="1">
    <source>
        <dbReference type="ARBA" id="ARBA00007178"/>
    </source>
</evidence>
<comment type="similarity">
    <text evidence="1">Belongs to the 11S seed storage protein (globulins) family.</text>
</comment>
<keyword evidence="8" id="KW-1185">Reference proteome</keyword>
<keyword evidence="2" id="KW-0758">Storage protein</keyword>
<dbReference type="CDD" id="cd02242">
    <property type="entry name" value="cupin_11S_legumin_N"/>
    <property type="match status" value="1"/>
</dbReference>
<name>A0AA38WCQ0_9ASTR</name>
<accession>A0AA38WCQ0</accession>
<evidence type="ECO:0000256" key="2">
    <source>
        <dbReference type="ARBA" id="ARBA00022761"/>
    </source>
</evidence>
<evidence type="ECO:0000256" key="5">
    <source>
        <dbReference type="SAM" id="MobiDB-lite"/>
    </source>
</evidence>
<dbReference type="Pfam" id="PF00190">
    <property type="entry name" value="Cupin_1"/>
    <property type="match status" value="2"/>
</dbReference>
<reference evidence="7" key="1">
    <citation type="submission" date="2023-03" db="EMBL/GenBank/DDBJ databases">
        <title>Chromosome-scale reference genome and RAD-based genetic map of yellow starthistle (Centaurea solstitialis) reveal putative structural variation and QTLs associated with invader traits.</title>
        <authorList>
            <person name="Reatini B."/>
            <person name="Cang F.A."/>
            <person name="Jiang Q."/>
            <person name="Mckibben M.T.W."/>
            <person name="Barker M.S."/>
            <person name="Rieseberg L.H."/>
            <person name="Dlugosch K.M."/>
        </authorList>
    </citation>
    <scope>NUCLEOTIDE SEQUENCE</scope>
    <source>
        <strain evidence="7">CAN-66</strain>
        <tissue evidence="7">Leaf</tissue>
    </source>
</reference>
<dbReference type="PANTHER" id="PTHR31189:SF56">
    <property type="entry name" value="11-S SEED STORAGE PROTEIN, PLANT, RMLC-LIKE CUPIN DOMAIN, RMLC-LIKE JELLY ROLL FOLD PROTEIN-RELATED"/>
    <property type="match status" value="1"/>
</dbReference>
<dbReference type="PRINTS" id="PR00439">
    <property type="entry name" value="11SGLOBULIN"/>
</dbReference>
<dbReference type="AlphaFoldDB" id="A0AA38WCQ0"/>
<evidence type="ECO:0000256" key="4">
    <source>
        <dbReference type="ARBA" id="ARBA00023157"/>
    </source>
</evidence>
<feature type="compositionally biased region" description="Low complexity" evidence="5">
    <location>
        <begin position="231"/>
        <end position="274"/>
    </location>
</feature>
<feature type="domain" description="Cupin type-1" evidence="6">
    <location>
        <begin position="69"/>
        <end position="303"/>
    </location>
</feature>
<dbReference type="FunFam" id="2.60.120.10:FF:000073">
    <property type="entry name" value="Glycinin G1"/>
    <property type="match status" value="1"/>
</dbReference>
<feature type="region of interest" description="Disordered" evidence="5">
    <location>
        <begin position="144"/>
        <end position="170"/>
    </location>
</feature>
<feature type="domain" description="Cupin type-1" evidence="6">
    <location>
        <begin position="356"/>
        <end position="505"/>
    </location>
</feature>
<dbReference type="InterPro" id="IPR011051">
    <property type="entry name" value="RmlC_Cupin_sf"/>
</dbReference>